<dbReference type="AlphaFoldDB" id="X1IXN0"/>
<dbReference type="EMBL" id="BARU01030050">
    <property type="protein sequence ID" value="GAH73985.1"/>
    <property type="molecule type" value="Genomic_DNA"/>
</dbReference>
<sequence>MEIRKKMGEKIIEYVGKKEEVIRKFEMKYGPFSKLKEKIINDEHGWEEERDFFEWEAAITEMDKLRRILGIKSEDQ</sequence>
<organism evidence="1">
    <name type="scientific">marine sediment metagenome</name>
    <dbReference type="NCBI Taxonomy" id="412755"/>
    <lineage>
        <taxon>unclassified sequences</taxon>
        <taxon>metagenomes</taxon>
        <taxon>ecological metagenomes</taxon>
    </lineage>
</organism>
<accession>X1IXN0</accession>
<gene>
    <name evidence="1" type="ORF">S03H2_47739</name>
</gene>
<reference evidence="1" key="1">
    <citation type="journal article" date="2014" name="Front. Microbiol.">
        <title>High frequency of phylogenetically diverse reductive dehalogenase-homologous genes in deep subseafloor sedimentary metagenomes.</title>
        <authorList>
            <person name="Kawai M."/>
            <person name="Futagami T."/>
            <person name="Toyoda A."/>
            <person name="Takaki Y."/>
            <person name="Nishi S."/>
            <person name="Hori S."/>
            <person name="Arai W."/>
            <person name="Tsubouchi T."/>
            <person name="Morono Y."/>
            <person name="Uchiyama I."/>
            <person name="Ito T."/>
            <person name="Fujiyama A."/>
            <person name="Inagaki F."/>
            <person name="Takami H."/>
        </authorList>
    </citation>
    <scope>NUCLEOTIDE SEQUENCE</scope>
    <source>
        <strain evidence="1">Expedition CK06-06</strain>
    </source>
</reference>
<protein>
    <submittedName>
        <fullName evidence="1">Uncharacterized protein</fullName>
    </submittedName>
</protein>
<proteinExistence type="predicted"/>
<name>X1IXN0_9ZZZZ</name>
<evidence type="ECO:0000313" key="1">
    <source>
        <dbReference type="EMBL" id="GAH73985.1"/>
    </source>
</evidence>
<comment type="caution">
    <text evidence="1">The sequence shown here is derived from an EMBL/GenBank/DDBJ whole genome shotgun (WGS) entry which is preliminary data.</text>
</comment>